<evidence type="ECO:0000256" key="6">
    <source>
        <dbReference type="PROSITE-ProRule" id="PRU00235"/>
    </source>
</evidence>
<dbReference type="RefSeq" id="XP_005824783.1">
    <property type="nucleotide sequence ID" value="XM_005824726.1"/>
</dbReference>
<dbReference type="Pfam" id="PF20519">
    <property type="entry name" value="Polycystin_dom"/>
    <property type="match status" value="1"/>
</dbReference>
<feature type="transmembrane region" description="Helical" evidence="8">
    <location>
        <begin position="1002"/>
        <end position="1024"/>
    </location>
</feature>
<dbReference type="PROSITE" id="PS50012">
    <property type="entry name" value="RCC1_3"/>
    <property type="match status" value="2"/>
</dbReference>
<feature type="transmembrane region" description="Helical" evidence="8">
    <location>
        <begin position="605"/>
        <end position="625"/>
    </location>
</feature>
<evidence type="ECO:0000256" key="4">
    <source>
        <dbReference type="ARBA" id="ARBA00022989"/>
    </source>
</evidence>
<dbReference type="InterPro" id="IPR000408">
    <property type="entry name" value="Reg_chr_condens"/>
</dbReference>
<feature type="transmembrane region" description="Helical" evidence="8">
    <location>
        <begin position="1065"/>
        <end position="1087"/>
    </location>
</feature>
<dbReference type="InterPro" id="IPR051223">
    <property type="entry name" value="Polycystin"/>
</dbReference>
<comment type="similarity">
    <text evidence="2">Belongs to the polycystin family.</text>
</comment>
<protein>
    <submittedName>
        <fullName evidence="11 12">Uncharacterized protein</fullName>
    </submittedName>
</protein>
<dbReference type="PANTHER" id="PTHR10877">
    <property type="entry name" value="POLYCYSTIN FAMILY MEMBER"/>
    <property type="match status" value="1"/>
</dbReference>
<evidence type="ECO:0000256" key="5">
    <source>
        <dbReference type="ARBA" id="ARBA00023136"/>
    </source>
</evidence>
<keyword evidence="5 8" id="KW-0472">Membrane</keyword>
<reference evidence="11 13" key="1">
    <citation type="journal article" date="2012" name="Nature">
        <title>Algal genomes reveal evolutionary mosaicism and the fate of nucleomorphs.</title>
        <authorList>
            <consortium name="DOE Joint Genome Institute"/>
            <person name="Curtis B.A."/>
            <person name="Tanifuji G."/>
            <person name="Burki F."/>
            <person name="Gruber A."/>
            <person name="Irimia M."/>
            <person name="Maruyama S."/>
            <person name="Arias M.C."/>
            <person name="Ball S.G."/>
            <person name="Gile G.H."/>
            <person name="Hirakawa Y."/>
            <person name="Hopkins J.F."/>
            <person name="Kuo A."/>
            <person name="Rensing S.A."/>
            <person name="Schmutz J."/>
            <person name="Symeonidi A."/>
            <person name="Elias M."/>
            <person name="Eveleigh R.J."/>
            <person name="Herman E.K."/>
            <person name="Klute M.J."/>
            <person name="Nakayama T."/>
            <person name="Obornik M."/>
            <person name="Reyes-Prieto A."/>
            <person name="Armbrust E.V."/>
            <person name="Aves S.J."/>
            <person name="Beiko R.G."/>
            <person name="Coutinho P."/>
            <person name="Dacks J.B."/>
            <person name="Durnford D.G."/>
            <person name="Fast N.M."/>
            <person name="Green B.R."/>
            <person name="Grisdale C.J."/>
            <person name="Hempel F."/>
            <person name="Henrissat B."/>
            <person name="Hoppner M.P."/>
            <person name="Ishida K."/>
            <person name="Kim E."/>
            <person name="Koreny L."/>
            <person name="Kroth P.G."/>
            <person name="Liu Y."/>
            <person name="Malik S.B."/>
            <person name="Maier U.G."/>
            <person name="McRose D."/>
            <person name="Mock T."/>
            <person name="Neilson J.A."/>
            <person name="Onodera N.T."/>
            <person name="Poole A.M."/>
            <person name="Pritham E.J."/>
            <person name="Richards T.A."/>
            <person name="Rocap G."/>
            <person name="Roy S.W."/>
            <person name="Sarai C."/>
            <person name="Schaack S."/>
            <person name="Shirato S."/>
            <person name="Slamovits C.H."/>
            <person name="Spencer D.F."/>
            <person name="Suzuki S."/>
            <person name="Worden A.Z."/>
            <person name="Zauner S."/>
            <person name="Barry K."/>
            <person name="Bell C."/>
            <person name="Bharti A.K."/>
            <person name="Crow J.A."/>
            <person name="Grimwood J."/>
            <person name="Kramer R."/>
            <person name="Lindquist E."/>
            <person name="Lucas S."/>
            <person name="Salamov A."/>
            <person name="McFadden G.I."/>
            <person name="Lane C.E."/>
            <person name="Keeling P.J."/>
            <person name="Gray M.W."/>
            <person name="Grigoriev I.V."/>
            <person name="Archibald J.M."/>
        </authorList>
    </citation>
    <scope>NUCLEOTIDE SEQUENCE</scope>
    <source>
        <strain evidence="11 13">CCMP2712</strain>
    </source>
</reference>
<dbReference type="PaxDb" id="55529-EKX37803"/>
<dbReference type="SUPFAM" id="SSF50985">
    <property type="entry name" value="RCC1/BLIP-II"/>
    <property type="match status" value="1"/>
</dbReference>
<sequence length="1229" mass="138979">MLLMLSGGQGSSQQACGCIEVELSMMKALQVNLSQTQKILQDYGQRFEEENTRYVNLSRAMAQAESEIKNSITEADRQRYLLSVQGSDLEQLNLLKVQNYERLDFETRKLRSTTELVDNLKRQLLELQRFESQQRRVLRRSASGQISVSNSHTCLLGREGKLRCWGGNDYQQSQAPAYLDNARIWQVATGDGQTCVIVSEILSNVRVGQQASREIRCWGNNVFGKSNPPKLEHVSYISIGGAHACAIYTSGQDRADRSFGMPSGQVACWGWNASGQLGVPQGLSVKEISCGFSHTCALNALGRILCWGNPAEGRLDSPTGLGFYVITAAGHAHTCAIDQQGQPVCWGSEEMLDESKLKEVRQDSITESLSCGSGHTCVINAVGRLTCFGKGSARLYSTSQPAAGGSAPLQSAECVQGGCGGWTFICEKMLQKIDTSCMTNATVQLAPTGPLLFVHVGFNAACGAERVSGRVICWGEVYQSVPRTDVMQNTSRFFAPEDAQVCTGWPWEAPLGMSAIDGAKKLNGKGEEQPPSSSSQLVISSHFSAPMLQPFPGNGQPDSAANNQLISRKTEKMMGRRGSYTTAEGKILSLRRLWEEIDVKRSRTVLSMSFLRYLFFVTIYLIALYHQKNGKDACNINVTFKDYFNSPLMDSTRGQFRFEDIRTTDELWTWLERKFVPLYYDLFWSNGEAKIDFYKSALLDHNRIANGLRLTQRRAALNKCSPTAKYVPFFPYCYPSLEAGGVESRQPFGPYYNDQKYRYTTFPSQGEDNGFVIKLPFNYNDTLTQLRSLKADRWIDEATQWWRLDFATFNPSVNMFAQIELIVEFTTFGRVKPKIEISSMRSEVYMNKNRDYVQIVLEILVMMGIIMYVVGDVKDFLIHRAAGKVYTQFLGSFWIIIDILQFTFFFMDFVLWMIVIADPVRRDIKVQLGPIIEGARRDVSLDMLQMHNTTLSLMPAAYNSNNYFVVQSFTVLLTLMRFLKYMAMSTMTAGLIETFLVMKVYLLQYIILVCVCNVGFAYVGYLLFGHALLEFATFNSSYFTLFATLLGEGIKYSDLHAVNPTGAPILYIPFVVFYVFIVLQLVVGIIMESYQVYMANRTRHVDIVHQILYGFARALSFFRSFVDPEETYRYDGPDAGQLREWLETTDFTEETEVTQQQLYELLRPHNVTREDVAFIFKRYSYCTREQDPPMPEPEVNDMVRELYKQIKVLSESQSVVHRKLDSILSGQNM</sequence>
<dbReference type="Pfam" id="PF08016">
    <property type="entry name" value="PKD_channel"/>
    <property type="match status" value="1"/>
</dbReference>
<dbReference type="Pfam" id="PF13540">
    <property type="entry name" value="RCC1_2"/>
    <property type="match status" value="2"/>
</dbReference>
<dbReference type="InterPro" id="IPR013122">
    <property type="entry name" value="PKD1_2_channel"/>
</dbReference>
<evidence type="ECO:0000256" key="7">
    <source>
        <dbReference type="SAM" id="Coils"/>
    </source>
</evidence>
<keyword evidence="4 8" id="KW-1133">Transmembrane helix</keyword>
<dbReference type="GO" id="GO:0016020">
    <property type="term" value="C:membrane"/>
    <property type="evidence" value="ECO:0007669"/>
    <property type="project" value="UniProtKB-SubCell"/>
</dbReference>
<evidence type="ECO:0000256" key="1">
    <source>
        <dbReference type="ARBA" id="ARBA00004141"/>
    </source>
</evidence>
<feature type="transmembrane region" description="Helical" evidence="8">
    <location>
        <begin position="1036"/>
        <end position="1053"/>
    </location>
</feature>
<reference evidence="12" key="3">
    <citation type="submission" date="2016-03" db="UniProtKB">
        <authorList>
            <consortium name="EnsemblProtists"/>
        </authorList>
    </citation>
    <scope>IDENTIFICATION</scope>
</reference>
<evidence type="ECO:0000256" key="3">
    <source>
        <dbReference type="ARBA" id="ARBA00022692"/>
    </source>
</evidence>
<dbReference type="Proteomes" id="UP000011087">
    <property type="component" value="Unassembled WGS sequence"/>
</dbReference>
<gene>
    <name evidence="11" type="ORF">GUITHDRAFT_116110</name>
</gene>
<evidence type="ECO:0000313" key="11">
    <source>
        <dbReference type="EMBL" id="EKX37803.1"/>
    </source>
</evidence>
<name>L1INH8_GUITC</name>
<keyword evidence="13" id="KW-1185">Reference proteome</keyword>
<dbReference type="InterPro" id="IPR009091">
    <property type="entry name" value="RCC1/BLIP-II"/>
</dbReference>
<evidence type="ECO:0000259" key="10">
    <source>
        <dbReference type="Pfam" id="PF20519"/>
    </source>
</evidence>
<evidence type="ECO:0000313" key="12">
    <source>
        <dbReference type="EnsemblProtists" id="EKX37803"/>
    </source>
</evidence>
<evidence type="ECO:0000313" key="13">
    <source>
        <dbReference type="Proteomes" id="UP000011087"/>
    </source>
</evidence>
<dbReference type="eggNOG" id="KOG0941">
    <property type="taxonomic scope" value="Eukaryota"/>
</dbReference>
<feature type="repeat" description="RCC1" evidence="6">
    <location>
        <begin position="302"/>
        <end position="340"/>
    </location>
</feature>
<proteinExistence type="inferred from homology"/>
<feature type="transmembrane region" description="Helical" evidence="8">
    <location>
        <begin position="852"/>
        <end position="871"/>
    </location>
</feature>
<feature type="coiled-coil region" evidence="7">
    <location>
        <begin position="47"/>
        <end position="74"/>
    </location>
</feature>
<feature type="domain" description="Polycystin" evidence="10">
    <location>
        <begin position="658"/>
        <end position="840"/>
    </location>
</feature>
<organism evidence="11">
    <name type="scientific">Guillardia theta (strain CCMP2712)</name>
    <name type="common">Cryptophyte</name>
    <dbReference type="NCBI Taxonomy" id="905079"/>
    <lineage>
        <taxon>Eukaryota</taxon>
        <taxon>Cryptophyceae</taxon>
        <taxon>Pyrenomonadales</taxon>
        <taxon>Geminigeraceae</taxon>
        <taxon>Guillardia</taxon>
    </lineage>
</organism>
<feature type="transmembrane region" description="Helical" evidence="8">
    <location>
        <begin position="891"/>
        <end position="915"/>
    </location>
</feature>
<dbReference type="AlphaFoldDB" id="L1INH8"/>
<dbReference type="GeneID" id="17294527"/>
<keyword evidence="7" id="KW-0175">Coiled coil</keyword>
<dbReference type="HOGENOM" id="CLU_267912_0_0_1"/>
<dbReference type="EMBL" id="JH993055">
    <property type="protein sequence ID" value="EKX37803.1"/>
    <property type="molecule type" value="Genomic_DNA"/>
</dbReference>
<dbReference type="EnsemblProtists" id="EKX37803">
    <property type="protein sequence ID" value="EKX37803"/>
    <property type="gene ID" value="GUITHDRAFT_116110"/>
</dbReference>
<evidence type="ECO:0000256" key="8">
    <source>
        <dbReference type="SAM" id="Phobius"/>
    </source>
</evidence>
<feature type="repeat" description="RCC1" evidence="6">
    <location>
        <begin position="264"/>
        <end position="301"/>
    </location>
</feature>
<accession>L1INH8</accession>
<dbReference type="Gene3D" id="2.130.10.30">
    <property type="entry name" value="Regulator of chromosome condensation 1/beta-lactamase-inhibitor protein II"/>
    <property type="match status" value="1"/>
</dbReference>
<dbReference type="Gene3D" id="1.10.287.70">
    <property type="match status" value="1"/>
</dbReference>
<keyword evidence="3 8" id="KW-0812">Transmembrane</keyword>
<feature type="transmembrane region" description="Helical" evidence="8">
    <location>
        <begin position="963"/>
        <end position="982"/>
    </location>
</feature>
<comment type="subcellular location">
    <subcellularLocation>
        <location evidence="1">Membrane</location>
        <topology evidence="1">Multi-pass membrane protein</topology>
    </subcellularLocation>
</comment>
<evidence type="ECO:0000259" key="9">
    <source>
        <dbReference type="Pfam" id="PF08016"/>
    </source>
</evidence>
<evidence type="ECO:0000256" key="2">
    <source>
        <dbReference type="ARBA" id="ARBA00007200"/>
    </source>
</evidence>
<dbReference type="KEGG" id="gtt:GUITHDRAFT_116110"/>
<dbReference type="PANTHER" id="PTHR10877:SF183">
    <property type="entry name" value="AT14535P-RELATED"/>
    <property type="match status" value="1"/>
</dbReference>
<feature type="domain" description="Polycystin cation channel PKD1/PKD2" evidence="9">
    <location>
        <begin position="943"/>
        <end position="1091"/>
    </location>
</feature>
<dbReference type="eggNOG" id="KOG3599">
    <property type="taxonomic scope" value="Eukaryota"/>
</dbReference>
<dbReference type="OrthoDB" id="444119at2759"/>
<reference evidence="13" key="2">
    <citation type="submission" date="2012-11" db="EMBL/GenBank/DDBJ databases">
        <authorList>
            <person name="Kuo A."/>
            <person name="Curtis B.A."/>
            <person name="Tanifuji G."/>
            <person name="Burki F."/>
            <person name="Gruber A."/>
            <person name="Irimia M."/>
            <person name="Maruyama S."/>
            <person name="Arias M.C."/>
            <person name="Ball S.G."/>
            <person name="Gile G.H."/>
            <person name="Hirakawa Y."/>
            <person name="Hopkins J.F."/>
            <person name="Rensing S.A."/>
            <person name="Schmutz J."/>
            <person name="Symeonidi A."/>
            <person name="Elias M."/>
            <person name="Eveleigh R.J."/>
            <person name="Herman E.K."/>
            <person name="Klute M.J."/>
            <person name="Nakayama T."/>
            <person name="Obornik M."/>
            <person name="Reyes-Prieto A."/>
            <person name="Armbrust E.V."/>
            <person name="Aves S.J."/>
            <person name="Beiko R.G."/>
            <person name="Coutinho P."/>
            <person name="Dacks J.B."/>
            <person name="Durnford D.G."/>
            <person name="Fast N.M."/>
            <person name="Green B.R."/>
            <person name="Grisdale C."/>
            <person name="Hempe F."/>
            <person name="Henrissat B."/>
            <person name="Hoppner M.P."/>
            <person name="Ishida K.-I."/>
            <person name="Kim E."/>
            <person name="Koreny L."/>
            <person name="Kroth P.G."/>
            <person name="Liu Y."/>
            <person name="Malik S.-B."/>
            <person name="Maier U.G."/>
            <person name="McRose D."/>
            <person name="Mock T."/>
            <person name="Neilson J.A."/>
            <person name="Onodera N.T."/>
            <person name="Poole A.M."/>
            <person name="Pritham E.J."/>
            <person name="Richards T.A."/>
            <person name="Rocap G."/>
            <person name="Roy S.W."/>
            <person name="Sarai C."/>
            <person name="Schaack S."/>
            <person name="Shirato S."/>
            <person name="Slamovits C.H."/>
            <person name="Spencer D.F."/>
            <person name="Suzuki S."/>
            <person name="Worden A.Z."/>
            <person name="Zauner S."/>
            <person name="Barry K."/>
            <person name="Bell C."/>
            <person name="Bharti A.K."/>
            <person name="Crow J.A."/>
            <person name="Grimwood J."/>
            <person name="Kramer R."/>
            <person name="Lindquist E."/>
            <person name="Lucas S."/>
            <person name="Salamov A."/>
            <person name="McFadden G.I."/>
            <person name="Lane C.E."/>
            <person name="Keeling P.J."/>
            <person name="Gray M.W."/>
            <person name="Grigoriev I.V."/>
            <person name="Archibald J.M."/>
        </authorList>
    </citation>
    <scope>NUCLEOTIDE SEQUENCE</scope>
    <source>
        <strain evidence="13">CCMP2712</strain>
    </source>
</reference>
<dbReference type="InterPro" id="IPR046791">
    <property type="entry name" value="Polycystin_dom"/>
</dbReference>